<keyword evidence="2" id="KW-1185">Reference proteome</keyword>
<gene>
    <name evidence="1" type="ordered locus">Srot_1674</name>
</gene>
<accession>D6Z855</accession>
<dbReference type="Proteomes" id="UP000002247">
    <property type="component" value="Chromosome"/>
</dbReference>
<protein>
    <recommendedName>
        <fullName evidence="3">Aminoglycoside phosphotransferase</fullName>
    </recommendedName>
</protein>
<reference evidence="1 2" key="1">
    <citation type="journal article" date="2010" name="Stand. Genomic Sci.">
        <title>Complete genome sequence of Segniliparus rotundus type strain (CDC 1076).</title>
        <authorList>
            <person name="Sikorski J."/>
            <person name="Lapidus A."/>
            <person name="Copeland A."/>
            <person name="Misra M."/>
            <person name="Glavina Del Rio T."/>
            <person name="Nolan M."/>
            <person name="Lucas S."/>
            <person name="Chen F."/>
            <person name="Tice H."/>
            <person name="Cheng J.F."/>
            <person name="Jando M."/>
            <person name="Schneider S."/>
            <person name="Bruce D."/>
            <person name="Goodwin L."/>
            <person name="Pitluck S."/>
            <person name="Liolios K."/>
            <person name="Mikhailova N."/>
            <person name="Pati A."/>
            <person name="Ivanova N."/>
            <person name="Mavromatis K."/>
            <person name="Chen A."/>
            <person name="Palaniappan K."/>
            <person name="Chertkov O."/>
            <person name="Land M."/>
            <person name="Hauser L."/>
            <person name="Chang Y.J."/>
            <person name="Jeffries C.D."/>
            <person name="Brettin T."/>
            <person name="Detter J.C."/>
            <person name="Han C."/>
            <person name="Rohde M."/>
            <person name="Goker M."/>
            <person name="Bristow J."/>
            <person name="Eisen J.A."/>
            <person name="Markowitz V."/>
            <person name="Hugenholtz P."/>
            <person name="Kyrpides N.C."/>
            <person name="Klenk H.P."/>
        </authorList>
    </citation>
    <scope>NUCLEOTIDE SEQUENCE [LARGE SCALE GENOMIC DNA]</scope>
    <source>
        <strain evidence="2">ATCC BAA-972 / CDC 1076 / CIP 108378 / DSM 44985 / JCM 13578</strain>
    </source>
</reference>
<sequence>MTSSAVEPEPSPSWIACGARWTRAGGSALRRAHDPADEVFASPLPAILAAWTAAADEGIAPAVTDSDETGFTTALIAHARPAKLDDLADENLLRAALGLRARFHELDVELPERSLFDDVARLRDAHRAASIPVPAQADELSDTLERFAARHERFAMQSRPCHGNGAVSNLLLRRSGGPMLTGWSLVARRDPVQEAGSVIAELNPWRTSSPAVLEALRLPAEADMAARAWSVADDLLWVLIAHWRMATAPDKDVDYVKYGLWRGVLALAATRGCSDLAAWLQDPR</sequence>
<dbReference type="Gene3D" id="3.90.1200.10">
    <property type="match status" value="1"/>
</dbReference>
<dbReference type="eggNOG" id="COG0510">
    <property type="taxonomic scope" value="Bacteria"/>
</dbReference>
<name>D6Z855_SEGRD</name>
<evidence type="ECO:0000313" key="2">
    <source>
        <dbReference type="Proteomes" id="UP000002247"/>
    </source>
</evidence>
<dbReference type="RefSeq" id="WP_013138588.1">
    <property type="nucleotide sequence ID" value="NC_014168.1"/>
</dbReference>
<dbReference type="EMBL" id="CP001958">
    <property type="protein sequence ID" value="ADG98135.1"/>
    <property type="molecule type" value="Genomic_DNA"/>
</dbReference>
<dbReference type="InterPro" id="IPR011009">
    <property type="entry name" value="Kinase-like_dom_sf"/>
</dbReference>
<evidence type="ECO:0008006" key="3">
    <source>
        <dbReference type="Google" id="ProtNLM"/>
    </source>
</evidence>
<dbReference type="STRING" id="640132.Srot_1674"/>
<proteinExistence type="predicted"/>
<evidence type="ECO:0000313" key="1">
    <source>
        <dbReference type="EMBL" id="ADG98135.1"/>
    </source>
</evidence>
<dbReference type="AlphaFoldDB" id="D6Z855"/>
<dbReference type="HOGENOM" id="CLU_979673_0_0_11"/>
<dbReference type="KEGG" id="srt:Srot_1674"/>
<dbReference type="SUPFAM" id="SSF56112">
    <property type="entry name" value="Protein kinase-like (PK-like)"/>
    <property type="match status" value="1"/>
</dbReference>
<organism evidence="1 2">
    <name type="scientific">Segniliparus rotundus (strain ATCC BAA-972 / CDC 1076 / CIP 108378 / DSM 44985 / JCM 13578)</name>
    <dbReference type="NCBI Taxonomy" id="640132"/>
    <lineage>
        <taxon>Bacteria</taxon>
        <taxon>Bacillati</taxon>
        <taxon>Actinomycetota</taxon>
        <taxon>Actinomycetes</taxon>
        <taxon>Mycobacteriales</taxon>
        <taxon>Segniliparaceae</taxon>
        <taxon>Segniliparus</taxon>
    </lineage>
</organism>